<dbReference type="InterPro" id="IPR011109">
    <property type="entry name" value="DNA_bind_recombinase_dom"/>
</dbReference>
<dbReference type="STRING" id="1821621.A8C75_05450"/>
<dbReference type="RefSeq" id="WP_067379199.1">
    <property type="nucleotide sequence ID" value="NZ_CP015839.1"/>
</dbReference>
<keyword evidence="1" id="KW-0175">Coiled coil</keyword>
<gene>
    <name evidence="4" type="ORF">A8C75_05450</name>
</gene>
<dbReference type="AlphaFoldDB" id="A0A1A9EVS5"/>
<reference evidence="5" key="1">
    <citation type="submission" date="2016-05" db="EMBL/GenBank/DDBJ databases">
        <authorList>
            <person name="Baek K."/>
            <person name="Yang S.-J."/>
        </authorList>
    </citation>
    <scope>NUCLEOTIDE SEQUENCE [LARGE SCALE GENOMIC DNA]</scope>
    <source>
        <strain evidence="5">ST58-10</strain>
    </source>
</reference>
<accession>A0A1A9EVS5</accession>
<dbReference type="InterPro" id="IPR006119">
    <property type="entry name" value="Resolv_N"/>
</dbReference>
<dbReference type="OrthoDB" id="7977255at2"/>
<dbReference type="InterPro" id="IPR038109">
    <property type="entry name" value="DNA_bind_recomb_sf"/>
</dbReference>
<reference evidence="4 5" key="2">
    <citation type="journal article" date="2018" name="Int. J. Syst. Evol. Microbiol.">
        <title>Marinobacterium aestuarii sp. nov., a benzene-degrading marine bacterium isolated from estuary sediment.</title>
        <authorList>
            <person name="Bae S.S."/>
            <person name="Jung J."/>
            <person name="Chung D."/>
            <person name="Baek K."/>
        </authorList>
    </citation>
    <scope>NUCLEOTIDE SEQUENCE [LARGE SCALE GENOMIC DNA]</scope>
    <source>
        <strain evidence="4 5">ST58-10</strain>
    </source>
</reference>
<dbReference type="Proteomes" id="UP000078070">
    <property type="component" value="Chromosome"/>
</dbReference>
<dbReference type="Gene3D" id="3.40.50.1390">
    <property type="entry name" value="Resolvase, N-terminal catalytic domain"/>
    <property type="match status" value="1"/>
</dbReference>
<dbReference type="Pfam" id="PF00239">
    <property type="entry name" value="Resolvase"/>
    <property type="match status" value="1"/>
</dbReference>
<dbReference type="SMART" id="SM00857">
    <property type="entry name" value="Resolvase"/>
    <property type="match status" value="1"/>
</dbReference>
<dbReference type="PROSITE" id="PS51737">
    <property type="entry name" value="RECOMBINASE_DNA_BIND"/>
    <property type="match status" value="1"/>
</dbReference>
<dbReference type="Pfam" id="PF07508">
    <property type="entry name" value="Recombinase"/>
    <property type="match status" value="1"/>
</dbReference>
<dbReference type="Gene3D" id="3.90.1750.20">
    <property type="entry name" value="Putative Large Serine Recombinase, Chain B, Domain 2"/>
    <property type="match status" value="1"/>
</dbReference>
<name>A0A1A9EVS5_9GAMM</name>
<dbReference type="Pfam" id="PF13408">
    <property type="entry name" value="Zn_ribbon_recom"/>
    <property type="match status" value="1"/>
</dbReference>
<dbReference type="GO" id="GO:0000150">
    <property type="term" value="F:DNA strand exchange activity"/>
    <property type="evidence" value="ECO:0007669"/>
    <property type="project" value="InterPro"/>
</dbReference>
<organism evidence="4 5">
    <name type="scientific">Marinobacterium aestuarii</name>
    <dbReference type="NCBI Taxonomy" id="1821621"/>
    <lineage>
        <taxon>Bacteria</taxon>
        <taxon>Pseudomonadati</taxon>
        <taxon>Pseudomonadota</taxon>
        <taxon>Gammaproteobacteria</taxon>
        <taxon>Oceanospirillales</taxon>
        <taxon>Oceanospirillaceae</taxon>
        <taxon>Marinobacterium</taxon>
    </lineage>
</organism>
<evidence type="ECO:0000259" key="3">
    <source>
        <dbReference type="PROSITE" id="PS51737"/>
    </source>
</evidence>
<keyword evidence="5" id="KW-1185">Reference proteome</keyword>
<sequence>MSATVTEQHRAKPAYIYICQSTMGQVRFHQESTERQYGLREKAQALGWPPTAIRILDKDLGVSGAQMSGRDDFKRLIADVSMGQVGAVFALEASRLARSNLDWHRLIELCALTATLVIDEDGSYDPADFNDGLLLGLKGTLAQAELHFLRARLQGGKLNKAKKGELRFPLPVGLCYDDQGHIVLDPNEEVRGAVRLVFQLFHKTGSAYAVVQRFADLALRFPKRAYGGAWDGKLVWGRLSHSRVLGLLKNPSYAGTYVFGRYQSRRTVTPEGEVQQGSQAVPHADWLITLPDHHPGYISWQEYQDNQTRLAQNRTNREARVLSGPAREGMALLQGLLLCGCCGRKLTVRYRGNGGRYPAYECNWRRREGLATAACMTLRCEALDTAIAAQVLSALRPAQLTLAVSALEQLEERDAAALRQWEMRLERAAYEAQLAERRYQEVDPSNRLVAATLEQRWNAALEQLEALKAQYAEQQRCEARVATAEQKAKVLALAQDFPRLWRAPTTSAKDRKRLLRLLIKDITVERARGEPQALLHVRWQGGACTDVVVTLPSKIADRLRYGAETVERVRVLAQTLSDVDIAQCLNEEGLLSAKDKPFTAAMISWIRYRYAITHPDLKRPEELSVKQVADRFGVSIHVVHYWIQHAVIKARQLRRGAPYWIVLNPQQENELETWVRHSAKIKKGEGMQKPTAGGAL</sequence>
<dbReference type="KEGG" id="mars:A8C75_05450"/>
<evidence type="ECO:0000259" key="2">
    <source>
        <dbReference type="PROSITE" id="PS51736"/>
    </source>
</evidence>
<evidence type="ECO:0000256" key="1">
    <source>
        <dbReference type="SAM" id="Coils"/>
    </source>
</evidence>
<evidence type="ECO:0000313" key="5">
    <source>
        <dbReference type="Proteomes" id="UP000078070"/>
    </source>
</evidence>
<dbReference type="GO" id="GO:0003677">
    <property type="term" value="F:DNA binding"/>
    <property type="evidence" value="ECO:0007669"/>
    <property type="project" value="InterPro"/>
</dbReference>
<protein>
    <submittedName>
        <fullName evidence="4">Resolvase</fullName>
    </submittedName>
</protein>
<feature type="coiled-coil region" evidence="1">
    <location>
        <begin position="418"/>
        <end position="474"/>
    </location>
</feature>
<dbReference type="PANTHER" id="PTHR30461:SF23">
    <property type="entry name" value="DNA RECOMBINASE-RELATED"/>
    <property type="match status" value="1"/>
</dbReference>
<evidence type="ECO:0000313" key="4">
    <source>
        <dbReference type="EMBL" id="ANG61985.1"/>
    </source>
</evidence>
<dbReference type="SUPFAM" id="SSF53041">
    <property type="entry name" value="Resolvase-like"/>
    <property type="match status" value="1"/>
</dbReference>
<dbReference type="PANTHER" id="PTHR30461">
    <property type="entry name" value="DNA-INVERTASE FROM LAMBDOID PROPHAGE"/>
    <property type="match status" value="1"/>
</dbReference>
<feature type="domain" description="Resolvase/invertase-type recombinase catalytic" evidence="2">
    <location>
        <begin position="13"/>
        <end position="164"/>
    </location>
</feature>
<dbReference type="CDD" id="cd00338">
    <property type="entry name" value="Ser_Recombinase"/>
    <property type="match status" value="1"/>
</dbReference>
<dbReference type="EMBL" id="CP015839">
    <property type="protein sequence ID" value="ANG61985.1"/>
    <property type="molecule type" value="Genomic_DNA"/>
</dbReference>
<dbReference type="InterPro" id="IPR050639">
    <property type="entry name" value="SSR_resolvase"/>
</dbReference>
<feature type="domain" description="Recombinase" evidence="3">
    <location>
        <begin position="171"/>
        <end position="316"/>
    </location>
</feature>
<proteinExistence type="predicted"/>
<dbReference type="InterPro" id="IPR025827">
    <property type="entry name" value="Zn_ribbon_recom_dom"/>
</dbReference>
<dbReference type="PROSITE" id="PS51736">
    <property type="entry name" value="RECOMBINASES_3"/>
    <property type="match status" value="1"/>
</dbReference>
<dbReference type="InterPro" id="IPR036162">
    <property type="entry name" value="Resolvase-like_N_sf"/>
</dbReference>